<dbReference type="Proteomes" id="UP001165960">
    <property type="component" value="Unassembled WGS sequence"/>
</dbReference>
<keyword evidence="2" id="KW-1185">Reference proteome</keyword>
<dbReference type="EMBL" id="QTSX02007395">
    <property type="protein sequence ID" value="KAJ9048470.1"/>
    <property type="molecule type" value="Genomic_DNA"/>
</dbReference>
<evidence type="ECO:0000313" key="2">
    <source>
        <dbReference type="Proteomes" id="UP001165960"/>
    </source>
</evidence>
<evidence type="ECO:0000313" key="1">
    <source>
        <dbReference type="EMBL" id="KAJ9048470.1"/>
    </source>
</evidence>
<sequence length="211" mass="24155">MLPKNHAYRGWPASGEIDIVESRGNLDDCFGDGVSTVSSTLHLGNHWSKSMYELTTEKIKAPKESDLSKKFTKFTMEWSKEYICTWANQELIMNVEFNQPAFKRANFTKDNFNPWANSKKSQMNAPFDEEFYPILNVAVGRTNGFFPDESACDNKKPWSNKSPTASAEFFNSLDQWYPSWTKGKKKHTSAMAIKNFRVYTVQAPNLECTDS</sequence>
<gene>
    <name evidence="1" type="ORF">DSO57_1034791</name>
</gene>
<protein>
    <submittedName>
        <fullName evidence="1">Uncharacterized protein</fullName>
    </submittedName>
</protein>
<proteinExistence type="predicted"/>
<accession>A0ACC2REG7</accession>
<name>A0ACC2REG7_9FUNG</name>
<organism evidence="1 2">
    <name type="scientific">Entomophthora muscae</name>
    <dbReference type="NCBI Taxonomy" id="34485"/>
    <lineage>
        <taxon>Eukaryota</taxon>
        <taxon>Fungi</taxon>
        <taxon>Fungi incertae sedis</taxon>
        <taxon>Zoopagomycota</taxon>
        <taxon>Entomophthoromycotina</taxon>
        <taxon>Entomophthoromycetes</taxon>
        <taxon>Entomophthorales</taxon>
        <taxon>Entomophthoraceae</taxon>
        <taxon>Entomophthora</taxon>
    </lineage>
</organism>
<reference evidence="1" key="1">
    <citation type="submission" date="2022-04" db="EMBL/GenBank/DDBJ databases">
        <title>Genome of the entomopathogenic fungus Entomophthora muscae.</title>
        <authorList>
            <person name="Elya C."/>
            <person name="Lovett B.R."/>
            <person name="Lee E."/>
            <person name="Macias A.M."/>
            <person name="Hajek A.E."/>
            <person name="De Bivort B.L."/>
            <person name="Kasson M.T."/>
            <person name="De Fine Licht H.H."/>
            <person name="Stajich J.E."/>
        </authorList>
    </citation>
    <scope>NUCLEOTIDE SEQUENCE</scope>
    <source>
        <strain evidence="1">Berkeley</strain>
    </source>
</reference>
<comment type="caution">
    <text evidence="1">The sequence shown here is derived from an EMBL/GenBank/DDBJ whole genome shotgun (WGS) entry which is preliminary data.</text>
</comment>